<gene>
    <name evidence="1" type="ORF">MUN80_08415</name>
</gene>
<evidence type="ECO:0000313" key="2">
    <source>
        <dbReference type="Proteomes" id="UP000831785"/>
    </source>
</evidence>
<dbReference type="SUPFAM" id="SSF55781">
    <property type="entry name" value="GAF domain-like"/>
    <property type="match status" value="1"/>
</dbReference>
<evidence type="ECO:0008006" key="3">
    <source>
        <dbReference type="Google" id="ProtNLM"/>
    </source>
</evidence>
<keyword evidence="2" id="KW-1185">Reference proteome</keyword>
<dbReference type="EMBL" id="CP095049">
    <property type="protein sequence ID" value="UOQ54769.1"/>
    <property type="molecule type" value="Genomic_DNA"/>
</dbReference>
<dbReference type="InterPro" id="IPR029016">
    <property type="entry name" value="GAF-like_dom_sf"/>
</dbReference>
<dbReference type="Gene3D" id="3.30.450.40">
    <property type="match status" value="1"/>
</dbReference>
<protein>
    <recommendedName>
        <fullName evidence="3">GAF domain-containing protein</fullName>
    </recommendedName>
</protein>
<name>A0ABY4FDV5_9BACT</name>
<dbReference type="Proteomes" id="UP000831785">
    <property type="component" value="Chromosome"/>
</dbReference>
<sequence>MASLSTMQAIMQDASMQREIAEFTALLQQQGINGGLSYLNGRTPHRYTGIFKFDGDTLRNLALYDRYQPTSTKGGDAPMEATYCSLVGRQEAPLEINDALVDARVKGVIDTPVVSYCGVLIRDEQGKAFGTLCHYDMQRCEERTTDLPLLQAAASLLYKQWLQTGGSV</sequence>
<reference evidence="1 2" key="1">
    <citation type="submission" date="2022-04" db="EMBL/GenBank/DDBJ databases">
        <title>Hymenobacter sp. isolated from the air.</title>
        <authorList>
            <person name="Won M."/>
            <person name="Lee C.-M."/>
            <person name="Woen H.-Y."/>
            <person name="Kwon S.-W."/>
        </authorList>
    </citation>
    <scope>NUCLEOTIDE SEQUENCE [LARGE SCALE GENOMIC DNA]</scope>
    <source>
        <strain evidence="2">5116 S-27</strain>
    </source>
</reference>
<organism evidence="1 2">
    <name type="scientific">Hymenobacter cellulosivorans</name>
    <dbReference type="NCBI Taxonomy" id="2932249"/>
    <lineage>
        <taxon>Bacteria</taxon>
        <taxon>Pseudomonadati</taxon>
        <taxon>Bacteroidota</taxon>
        <taxon>Cytophagia</taxon>
        <taxon>Cytophagales</taxon>
        <taxon>Hymenobacteraceae</taxon>
        <taxon>Hymenobacter</taxon>
    </lineage>
</organism>
<proteinExistence type="predicted"/>
<dbReference type="RefSeq" id="WP_244722229.1">
    <property type="nucleotide sequence ID" value="NZ_CP095049.1"/>
</dbReference>
<accession>A0ABY4FDV5</accession>
<evidence type="ECO:0000313" key="1">
    <source>
        <dbReference type="EMBL" id="UOQ54769.1"/>
    </source>
</evidence>